<keyword evidence="2 4" id="KW-0012">Acyltransferase</keyword>
<dbReference type="CDD" id="cd04301">
    <property type="entry name" value="NAT_SF"/>
    <property type="match status" value="1"/>
</dbReference>
<evidence type="ECO:0000313" key="4">
    <source>
        <dbReference type="EMBL" id="SFF19830.1"/>
    </source>
</evidence>
<gene>
    <name evidence="4" type="ORF">SAMN05216251_109227</name>
</gene>
<dbReference type="AlphaFoldDB" id="A0A1I2GRV8"/>
<dbReference type="STRING" id="380248.SAMN05216251_109227"/>
<evidence type="ECO:0000313" key="5">
    <source>
        <dbReference type="Proteomes" id="UP000199323"/>
    </source>
</evidence>
<organism evidence="4 5">
    <name type="scientific">Actinacidiphila alni</name>
    <dbReference type="NCBI Taxonomy" id="380248"/>
    <lineage>
        <taxon>Bacteria</taxon>
        <taxon>Bacillati</taxon>
        <taxon>Actinomycetota</taxon>
        <taxon>Actinomycetes</taxon>
        <taxon>Kitasatosporales</taxon>
        <taxon>Streptomycetaceae</taxon>
        <taxon>Actinacidiphila</taxon>
    </lineage>
</organism>
<dbReference type="RefSeq" id="WP_093714509.1">
    <property type="nucleotide sequence ID" value="NZ_FONG01000009.1"/>
</dbReference>
<dbReference type="InterPro" id="IPR050832">
    <property type="entry name" value="Bact_Acetyltransf"/>
</dbReference>
<evidence type="ECO:0000256" key="2">
    <source>
        <dbReference type="ARBA" id="ARBA00023315"/>
    </source>
</evidence>
<protein>
    <submittedName>
        <fullName evidence="4">Predicted N-acyltransferase, GNAT family</fullName>
    </submittedName>
</protein>
<evidence type="ECO:0000256" key="1">
    <source>
        <dbReference type="ARBA" id="ARBA00022679"/>
    </source>
</evidence>
<feature type="domain" description="N-acetyltransferase" evidence="3">
    <location>
        <begin position="13"/>
        <end position="158"/>
    </location>
</feature>
<keyword evidence="1 4" id="KW-0808">Transferase</keyword>
<reference evidence="4 5" key="1">
    <citation type="submission" date="2016-10" db="EMBL/GenBank/DDBJ databases">
        <authorList>
            <person name="de Groot N.N."/>
        </authorList>
    </citation>
    <scope>NUCLEOTIDE SEQUENCE [LARGE SCALE GENOMIC DNA]</scope>
    <source>
        <strain evidence="4 5">CGMCC 4.3510</strain>
    </source>
</reference>
<dbReference type="EMBL" id="FONG01000009">
    <property type="protein sequence ID" value="SFF19830.1"/>
    <property type="molecule type" value="Genomic_DNA"/>
</dbReference>
<dbReference type="PANTHER" id="PTHR43877">
    <property type="entry name" value="AMINOALKYLPHOSPHONATE N-ACETYLTRANSFERASE-RELATED-RELATED"/>
    <property type="match status" value="1"/>
</dbReference>
<proteinExistence type="predicted"/>
<dbReference type="Pfam" id="PF13673">
    <property type="entry name" value="Acetyltransf_10"/>
    <property type="match status" value="1"/>
</dbReference>
<dbReference type="PROSITE" id="PS51186">
    <property type="entry name" value="GNAT"/>
    <property type="match status" value="1"/>
</dbReference>
<dbReference type="OrthoDB" id="9796171at2"/>
<dbReference type="InterPro" id="IPR000182">
    <property type="entry name" value="GNAT_dom"/>
</dbReference>
<dbReference type="GO" id="GO:0016747">
    <property type="term" value="F:acyltransferase activity, transferring groups other than amino-acyl groups"/>
    <property type="evidence" value="ECO:0007669"/>
    <property type="project" value="InterPro"/>
</dbReference>
<keyword evidence="5" id="KW-1185">Reference proteome</keyword>
<dbReference type="Proteomes" id="UP000199323">
    <property type="component" value="Unassembled WGS sequence"/>
</dbReference>
<sequence>MTARTTAEPVPVRIVSAADEAALAAVHAIRHEVFVVEQDVPADLEWDGKDGRAVHALADGAGTGRLLLGEDAAKKNGGDPDTAVLGRLAVLRPARGNGTGARLVRALEDEARRLGLAGVYLEAQVHAIPFYERLGYTAYGPEFMDAGIEHRAMRRAFTNSAPPGD</sequence>
<evidence type="ECO:0000259" key="3">
    <source>
        <dbReference type="PROSITE" id="PS51186"/>
    </source>
</evidence>
<dbReference type="PANTHER" id="PTHR43877:SF2">
    <property type="entry name" value="AMINOALKYLPHOSPHONATE N-ACETYLTRANSFERASE-RELATED"/>
    <property type="match status" value="1"/>
</dbReference>
<dbReference type="Gene3D" id="3.40.630.30">
    <property type="match status" value="1"/>
</dbReference>
<dbReference type="SUPFAM" id="SSF55729">
    <property type="entry name" value="Acyl-CoA N-acyltransferases (Nat)"/>
    <property type="match status" value="1"/>
</dbReference>
<dbReference type="InterPro" id="IPR016181">
    <property type="entry name" value="Acyl_CoA_acyltransferase"/>
</dbReference>
<accession>A0A1I2GRV8</accession>
<name>A0A1I2GRV8_9ACTN</name>